<evidence type="ECO:0000259" key="1">
    <source>
        <dbReference type="PROSITE" id="PS51186"/>
    </source>
</evidence>
<reference evidence="2 3" key="1">
    <citation type="submission" date="2017-07" db="EMBL/GenBank/DDBJ databases">
        <title>Niveispirillum cyanobacteriorum sp. nov., isolated from cyanobacterial aggregates in a eutrophic lake.</title>
        <authorList>
            <person name="Cai H."/>
        </authorList>
    </citation>
    <scope>NUCLEOTIDE SEQUENCE [LARGE SCALE GENOMIC DNA]</scope>
    <source>
        <strain evidence="3">TH1-14</strain>
    </source>
</reference>
<evidence type="ECO:0000313" key="3">
    <source>
        <dbReference type="Proteomes" id="UP000216998"/>
    </source>
</evidence>
<keyword evidence="3" id="KW-1185">Reference proteome</keyword>
<dbReference type="EMBL" id="NOXU01000026">
    <property type="protein sequence ID" value="OYQ35330.1"/>
    <property type="molecule type" value="Genomic_DNA"/>
</dbReference>
<evidence type="ECO:0000313" key="2">
    <source>
        <dbReference type="EMBL" id="OYQ35330.1"/>
    </source>
</evidence>
<gene>
    <name evidence="2" type="ORF">CHU95_08945</name>
</gene>
<dbReference type="OrthoDB" id="7585366at2"/>
<dbReference type="InterPro" id="IPR016181">
    <property type="entry name" value="Acyl_CoA_acyltransferase"/>
</dbReference>
<name>A0A255Z3T9_9PROT</name>
<dbReference type="PROSITE" id="PS51186">
    <property type="entry name" value="GNAT"/>
    <property type="match status" value="1"/>
</dbReference>
<dbReference type="Proteomes" id="UP000216998">
    <property type="component" value="Unassembled WGS sequence"/>
</dbReference>
<sequence length="173" mass="18364">MNPDPIAALLDTLADMQARVAGQADRAALRQIVGADTGEMLTGVPASARALLIGAQVEGRLSALMRDHPLASILLLSHAGRPIGLLILDWPSTGPVTLVDLTLLPELRRRGHGTSALSALCAVADRFGRSLRARLFYDNPAHRLLDRTGFVPVGGTVLDIVKERAPVNLPLTC</sequence>
<dbReference type="Pfam" id="PF00583">
    <property type="entry name" value="Acetyltransf_1"/>
    <property type="match status" value="1"/>
</dbReference>
<comment type="caution">
    <text evidence="2">The sequence shown here is derived from an EMBL/GenBank/DDBJ whole genome shotgun (WGS) entry which is preliminary data.</text>
</comment>
<dbReference type="GO" id="GO:0016747">
    <property type="term" value="F:acyltransferase activity, transferring groups other than amino-acyl groups"/>
    <property type="evidence" value="ECO:0007669"/>
    <property type="project" value="InterPro"/>
</dbReference>
<dbReference type="InterPro" id="IPR000182">
    <property type="entry name" value="GNAT_dom"/>
</dbReference>
<dbReference type="CDD" id="cd04301">
    <property type="entry name" value="NAT_SF"/>
    <property type="match status" value="1"/>
</dbReference>
<dbReference type="SUPFAM" id="SSF55729">
    <property type="entry name" value="Acyl-CoA N-acyltransferases (Nat)"/>
    <property type="match status" value="1"/>
</dbReference>
<accession>A0A255Z3T9</accession>
<proteinExistence type="predicted"/>
<organism evidence="2 3">
    <name type="scientific">Niveispirillum lacus</name>
    <dbReference type="NCBI Taxonomy" id="1981099"/>
    <lineage>
        <taxon>Bacteria</taxon>
        <taxon>Pseudomonadati</taxon>
        <taxon>Pseudomonadota</taxon>
        <taxon>Alphaproteobacteria</taxon>
        <taxon>Rhodospirillales</taxon>
        <taxon>Azospirillaceae</taxon>
        <taxon>Niveispirillum</taxon>
    </lineage>
</organism>
<feature type="domain" description="N-acetyltransferase" evidence="1">
    <location>
        <begin position="16"/>
        <end position="173"/>
    </location>
</feature>
<dbReference type="AlphaFoldDB" id="A0A255Z3T9"/>
<dbReference type="RefSeq" id="WP_094455816.1">
    <property type="nucleotide sequence ID" value="NZ_NOXU01000026.1"/>
</dbReference>
<dbReference type="Gene3D" id="3.40.630.30">
    <property type="match status" value="1"/>
</dbReference>
<protein>
    <recommendedName>
        <fullName evidence="1">N-acetyltransferase domain-containing protein</fullName>
    </recommendedName>
</protein>